<evidence type="ECO:0000256" key="1">
    <source>
        <dbReference type="ARBA" id="ARBA00000971"/>
    </source>
</evidence>
<dbReference type="InterPro" id="IPR044666">
    <property type="entry name" value="Cyclophilin_A-like"/>
</dbReference>
<dbReference type="Proteomes" id="UP000008820">
    <property type="component" value="Chromosome 2"/>
</dbReference>
<dbReference type="AlphaFoldDB" id="A0A6I8U171"/>
<protein>
    <recommendedName>
        <fullName evidence="3">peptidylprolyl isomerase</fullName>
        <ecNumber evidence="3">5.2.1.8</ecNumber>
    </recommendedName>
</protein>
<dbReference type="SUPFAM" id="SSF50891">
    <property type="entry name" value="Cyclophilin-like"/>
    <property type="match status" value="1"/>
</dbReference>
<comment type="similarity">
    <text evidence="2">Belongs to the cyclophilin-type PPIase family.</text>
</comment>
<dbReference type="Pfam" id="PF00160">
    <property type="entry name" value="Pro_isomerase"/>
    <property type="match status" value="1"/>
</dbReference>
<evidence type="ECO:0000256" key="8">
    <source>
        <dbReference type="PROSITE-ProRule" id="PRU00221"/>
    </source>
</evidence>
<organism evidence="10 11">
    <name type="scientific">Aedes aegypti</name>
    <name type="common">Yellowfever mosquito</name>
    <name type="synonym">Culex aegypti</name>
    <dbReference type="NCBI Taxonomy" id="7159"/>
    <lineage>
        <taxon>Eukaryota</taxon>
        <taxon>Metazoa</taxon>
        <taxon>Ecdysozoa</taxon>
        <taxon>Arthropoda</taxon>
        <taxon>Hexapoda</taxon>
        <taxon>Insecta</taxon>
        <taxon>Pterygota</taxon>
        <taxon>Neoptera</taxon>
        <taxon>Endopterygota</taxon>
        <taxon>Diptera</taxon>
        <taxon>Nematocera</taxon>
        <taxon>Culicoidea</taxon>
        <taxon>Culicidae</taxon>
        <taxon>Culicinae</taxon>
        <taxon>Aedini</taxon>
        <taxon>Aedes</taxon>
        <taxon>Stegomyia</taxon>
    </lineage>
</organism>
<dbReference type="InterPro" id="IPR001680">
    <property type="entry name" value="WD40_rpt"/>
</dbReference>
<dbReference type="Gene3D" id="2.130.10.10">
    <property type="entry name" value="YVTN repeat-like/Quinoprotein amine dehydrogenase"/>
    <property type="match status" value="2"/>
</dbReference>
<accession>A0A6I8U171</accession>
<evidence type="ECO:0000313" key="11">
    <source>
        <dbReference type="Proteomes" id="UP000008820"/>
    </source>
</evidence>
<reference evidence="10 11" key="1">
    <citation type="submission" date="2017-06" db="EMBL/GenBank/DDBJ databases">
        <title>Aedes aegypti genome working group (AGWG) sequencing and assembly.</title>
        <authorList>
            <consortium name="Aedes aegypti Genome Working Group (AGWG)"/>
            <person name="Matthews B.J."/>
        </authorList>
    </citation>
    <scope>NUCLEOTIDE SEQUENCE [LARGE SCALE GENOMIC DNA]</scope>
    <source>
        <strain evidence="10 11">LVP_AGWG</strain>
    </source>
</reference>
<comment type="catalytic activity">
    <reaction evidence="1">
        <text>[protein]-peptidylproline (omega=180) = [protein]-peptidylproline (omega=0)</text>
        <dbReference type="Rhea" id="RHEA:16237"/>
        <dbReference type="Rhea" id="RHEA-COMP:10747"/>
        <dbReference type="Rhea" id="RHEA-COMP:10748"/>
        <dbReference type="ChEBI" id="CHEBI:83833"/>
        <dbReference type="ChEBI" id="CHEBI:83834"/>
        <dbReference type="EC" id="5.2.1.8"/>
    </reaction>
</comment>
<dbReference type="FunCoup" id="A0A6I8U171">
    <property type="interactions" value="1465"/>
</dbReference>
<dbReference type="PROSITE" id="PS50082">
    <property type="entry name" value="WD_REPEATS_2"/>
    <property type="match status" value="2"/>
</dbReference>
<dbReference type="InterPro" id="IPR029000">
    <property type="entry name" value="Cyclophilin-like_dom_sf"/>
</dbReference>
<proteinExistence type="inferred from homology"/>
<dbReference type="GO" id="GO:0003755">
    <property type="term" value="F:peptidyl-prolyl cis-trans isomerase activity"/>
    <property type="evidence" value="ECO:0007669"/>
    <property type="project" value="UniProtKB-KW"/>
</dbReference>
<reference evidence="10" key="2">
    <citation type="submission" date="2020-05" db="UniProtKB">
        <authorList>
            <consortium name="EnsemblMetazoa"/>
        </authorList>
    </citation>
    <scope>IDENTIFICATION</scope>
    <source>
        <strain evidence="10">LVP_AGWG</strain>
    </source>
</reference>
<gene>
    <name evidence="10" type="primary">5567649</name>
</gene>
<dbReference type="OrthoDB" id="10264753at2759"/>
<keyword evidence="6" id="KW-0697">Rotamase</keyword>
<dbReference type="InterPro" id="IPR002130">
    <property type="entry name" value="Cyclophilin-type_PPIase_dom"/>
</dbReference>
<dbReference type="SUPFAM" id="SSF50978">
    <property type="entry name" value="WD40 repeat-like"/>
    <property type="match status" value="1"/>
</dbReference>
<dbReference type="PRINTS" id="PR00153">
    <property type="entry name" value="CSAPPISMRASE"/>
</dbReference>
<dbReference type="EnsemblMetazoa" id="AAEL021741-RE">
    <property type="protein sequence ID" value="AAEL021741-PE"/>
    <property type="gene ID" value="AAEL021741"/>
</dbReference>
<keyword evidence="11" id="KW-1185">Reference proteome</keyword>
<evidence type="ECO:0000256" key="7">
    <source>
        <dbReference type="ARBA" id="ARBA00023235"/>
    </source>
</evidence>
<evidence type="ECO:0000256" key="5">
    <source>
        <dbReference type="ARBA" id="ARBA00022737"/>
    </source>
</evidence>
<evidence type="ECO:0000256" key="2">
    <source>
        <dbReference type="ARBA" id="ARBA00007365"/>
    </source>
</evidence>
<dbReference type="CDD" id="cd01927">
    <property type="entry name" value="cyclophilin_WD40"/>
    <property type="match status" value="1"/>
</dbReference>
<dbReference type="PANTHER" id="PTHR45625:SF4">
    <property type="entry name" value="PEPTIDYLPROLYL ISOMERASE DOMAIN AND WD REPEAT-CONTAINING PROTEIN 1"/>
    <property type="match status" value="1"/>
</dbReference>
<dbReference type="PANTHER" id="PTHR45625">
    <property type="entry name" value="PEPTIDYL-PROLYL CIS-TRANS ISOMERASE-RELATED"/>
    <property type="match status" value="1"/>
</dbReference>
<evidence type="ECO:0000313" key="10">
    <source>
        <dbReference type="EnsemblMetazoa" id="AAEL021741-PA"/>
    </source>
</evidence>
<dbReference type="PROSITE" id="PS50072">
    <property type="entry name" value="CSA_PPIASE_2"/>
    <property type="match status" value="1"/>
</dbReference>
<evidence type="ECO:0000259" key="9">
    <source>
        <dbReference type="PROSITE" id="PS50072"/>
    </source>
</evidence>
<feature type="domain" description="PPIase cyclophilin-type" evidence="9">
    <location>
        <begin position="478"/>
        <end position="633"/>
    </location>
</feature>
<dbReference type="InterPro" id="IPR015943">
    <property type="entry name" value="WD40/YVTN_repeat-like_dom_sf"/>
</dbReference>
<keyword evidence="4 8" id="KW-0853">WD repeat</keyword>
<evidence type="ECO:0000256" key="6">
    <source>
        <dbReference type="ARBA" id="ARBA00023110"/>
    </source>
</evidence>
<feature type="repeat" description="WD" evidence="8">
    <location>
        <begin position="264"/>
        <end position="305"/>
    </location>
</feature>
<dbReference type="EnsemblMetazoa" id="AAEL021741-RA">
    <property type="protein sequence ID" value="AAEL021741-PA"/>
    <property type="gene ID" value="AAEL021741"/>
</dbReference>
<dbReference type="Gene3D" id="2.40.100.10">
    <property type="entry name" value="Cyclophilin-like"/>
    <property type="match status" value="1"/>
</dbReference>
<dbReference type="InterPro" id="IPR036322">
    <property type="entry name" value="WD40_repeat_dom_sf"/>
</dbReference>
<dbReference type="FunFam" id="2.130.10.10:FF:000450">
    <property type="entry name" value="Peptidylprolyl isomerase domain and WD-repeat protein 1"/>
    <property type="match status" value="1"/>
</dbReference>
<dbReference type="FunFam" id="2.40.100.10:FF:000003">
    <property type="entry name" value="Peptidylprolyl isomerase domain and WD repeat-containing 1"/>
    <property type="match status" value="1"/>
</dbReference>
<dbReference type="GO" id="GO:0005634">
    <property type="term" value="C:nucleus"/>
    <property type="evidence" value="ECO:0007669"/>
    <property type="project" value="UniProtKB-ARBA"/>
</dbReference>
<feature type="repeat" description="WD" evidence="8">
    <location>
        <begin position="116"/>
        <end position="157"/>
    </location>
</feature>
<keyword evidence="7" id="KW-0413">Isomerase</keyword>
<evidence type="ECO:0000256" key="3">
    <source>
        <dbReference type="ARBA" id="ARBA00013194"/>
    </source>
</evidence>
<dbReference type="SMART" id="SM00320">
    <property type="entry name" value="WD40"/>
    <property type="match status" value="4"/>
</dbReference>
<dbReference type="Pfam" id="PF00400">
    <property type="entry name" value="WD40"/>
    <property type="match status" value="2"/>
</dbReference>
<dbReference type="InParanoid" id="A0A6I8U171"/>
<dbReference type="EC" id="5.2.1.8" evidence="3"/>
<evidence type="ECO:0000256" key="4">
    <source>
        <dbReference type="ARBA" id="ARBA00022574"/>
    </source>
</evidence>
<keyword evidence="5" id="KW-0677">Repeat</keyword>
<name>A0A6I8U171_AEDAE</name>
<sequence>MYFTGHQSVRSYFDVWTFSDVKRLNVPVRSAAVTSVRSYRLGRMNNKQCYIDVLQHEKLYLDNLPSTECYEKSFMHRDTITHVVVTKTDFIVTVSLDGHVKFWKKMEHGIEFVKHFRSHLAPINALAANNAGTYLCTASVDKNVKVFDVINFDMINMIKLDYVPYRAEWIHNTGDAISYLAVADQDSNRINIYDGKGTNEPLHVLDKLHTKPVVLIKYNPVYEMTISIDKAGILEYWLGARNDFKFPSKLVNFESKLDTSLYELAKNKTVVTSLAFTQDGKKFATVSTDRKVRVFGLLSGKLLRVYDESLARYSESQQLSQALSNMEFGRRMANERDLEKSDSFHLMNITFDYSGHFIMYPTMLGIKLVNIETSKCVKIIGKNDNLRPLNVALFQGRVKNSKAAITLEHEASDNPTMQSAVNDPTLFCTAYKKQRFYLYSRRLPSDLQDADRDVFNEKPSKEDIISVTEGQGEGSQKLYDHAVIHTTMGDIHMRLFGKECPKTVENFCVHTKNGYYNGHIFHRVIKGFMIQTGDPTGTGTGGQSIWGGEFKDEFCSTLKHDRPYTVSMANAGPNTNGSQFFITVLPTPWLDNKHTVFGRVHKGMEVVQNICNSKTNPKTDKPYDEIRIISINLS</sequence>